<accession>A0A8J3MPP4</accession>
<feature type="region of interest" description="Disordered" evidence="1">
    <location>
        <begin position="1"/>
        <end position="31"/>
    </location>
</feature>
<organism evidence="2 3">
    <name type="scientific">Candidatus Mesenet longicola</name>
    <dbReference type="NCBI Taxonomy" id="1892558"/>
    <lineage>
        <taxon>Bacteria</taxon>
        <taxon>Pseudomonadati</taxon>
        <taxon>Pseudomonadota</taxon>
        <taxon>Alphaproteobacteria</taxon>
        <taxon>Rickettsiales</taxon>
        <taxon>Anaplasmataceae</taxon>
        <taxon>Candidatus Mesenet</taxon>
    </lineage>
</organism>
<evidence type="ECO:0000256" key="1">
    <source>
        <dbReference type="SAM" id="MobiDB-lite"/>
    </source>
</evidence>
<reference evidence="2 3" key="1">
    <citation type="journal article" date="2021" name="Microb. Ecol.">
        <title>Candidatus Mesenet longicola: Novel Endosymbionts of Brontispa longissima that Induce Cytoplasmic Incompatibility.</title>
        <authorList>
            <person name="Takano S."/>
            <person name="Gotoh Y."/>
            <person name="Hayashi T."/>
        </authorList>
    </citation>
    <scope>NUCLEOTIDE SEQUENCE [LARGE SCALE GENOMIC DNA]</scope>
    <source>
        <strain evidence="2">L5</strain>
    </source>
</reference>
<protein>
    <submittedName>
        <fullName evidence="2">Uncharacterized protein</fullName>
    </submittedName>
</protein>
<gene>
    <name evidence="2" type="ORF">sL5_11030</name>
</gene>
<evidence type="ECO:0000313" key="3">
    <source>
        <dbReference type="Proteomes" id="UP000637906"/>
    </source>
</evidence>
<keyword evidence="3" id="KW-1185">Reference proteome</keyword>
<feature type="compositionally biased region" description="Polar residues" evidence="1">
    <location>
        <begin position="7"/>
        <end position="16"/>
    </location>
</feature>
<name>A0A8J3MPP4_9RICK</name>
<proteinExistence type="predicted"/>
<comment type="caution">
    <text evidence="2">The sequence shown here is derived from an EMBL/GenBank/DDBJ whole genome shotgun (WGS) entry which is preliminary data.</text>
</comment>
<dbReference type="Proteomes" id="UP000637906">
    <property type="component" value="Unassembled WGS sequence"/>
</dbReference>
<dbReference type="EMBL" id="BNGU01000079">
    <property type="protein sequence ID" value="GHM60110.1"/>
    <property type="molecule type" value="Genomic_DNA"/>
</dbReference>
<dbReference type="AlphaFoldDB" id="A0A8J3MPP4"/>
<evidence type="ECO:0000313" key="2">
    <source>
        <dbReference type="EMBL" id="GHM60110.1"/>
    </source>
</evidence>
<sequence length="31" mass="3477">MDEYARNTGNPSTSLNDVEVEESSKNYVVNN</sequence>